<evidence type="ECO:0008006" key="4">
    <source>
        <dbReference type="Google" id="ProtNLM"/>
    </source>
</evidence>
<keyword evidence="1" id="KW-1133">Transmembrane helix</keyword>
<protein>
    <recommendedName>
        <fullName evidence="4">ABC transporter permease</fullName>
    </recommendedName>
</protein>
<gene>
    <name evidence="2" type="ORF">UF78_17465</name>
</gene>
<evidence type="ECO:0000313" key="3">
    <source>
        <dbReference type="Proteomes" id="UP000032487"/>
    </source>
</evidence>
<dbReference type="EMBL" id="JYHV01000034">
    <property type="protein sequence ID" value="KJH80040.1"/>
    <property type="molecule type" value="Genomic_DNA"/>
</dbReference>
<dbReference type="PATRIC" id="fig|316.101.peg.2369"/>
<accession>A0A0D9AG66</accession>
<feature type="transmembrane region" description="Helical" evidence="1">
    <location>
        <begin position="54"/>
        <end position="73"/>
    </location>
</feature>
<feature type="transmembrane region" description="Helical" evidence="1">
    <location>
        <begin position="94"/>
        <end position="121"/>
    </location>
</feature>
<dbReference type="PANTHER" id="PTHR43471">
    <property type="entry name" value="ABC TRANSPORTER PERMEASE"/>
    <property type="match status" value="1"/>
</dbReference>
<dbReference type="AlphaFoldDB" id="A0A0D9AG66"/>
<evidence type="ECO:0000313" key="2">
    <source>
        <dbReference type="EMBL" id="KJH80040.1"/>
    </source>
</evidence>
<dbReference type="RefSeq" id="WP_045163486.1">
    <property type="nucleotide sequence ID" value="NZ_JYHV01000034.1"/>
</dbReference>
<comment type="caution">
    <text evidence="2">The sequence shown here is derived from an EMBL/GenBank/DDBJ whole genome shotgun (WGS) entry which is preliminary data.</text>
</comment>
<dbReference type="PANTHER" id="PTHR43471:SF10">
    <property type="entry name" value="SLL1107 PROTEIN"/>
    <property type="match status" value="1"/>
</dbReference>
<proteinExistence type="predicted"/>
<evidence type="ECO:0000256" key="1">
    <source>
        <dbReference type="SAM" id="Phobius"/>
    </source>
</evidence>
<sequence length="269" mass="29026">MLSFPNISTGFRLAFRARFGWLAIGSLLALTLCSLLSAQFSGRQPATVALDVGLSLIRLLLPLVLVLMSQELLSRESDRRYFLNTLSYPHPRHSLLLGRFIAVALITAGLLLFLAGALALLVGLIGQGYAQNTSVALGTHYLITIAFIGLDMLMLTAVATLLSVVASTPSFVLIGTLGFMLVARSFGAIVELLTRDAMVVGDAERYRSGVGLLSYLLPDLGALDVRAITLYGQMELLPADWPWLVLSTLSYTVGLLAVAAWALQRKRFA</sequence>
<organism evidence="2 3">
    <name type="scientific">Stutzerimonas stutzeri</name>
    <name type="common">Pseudomonas stutzeri</name>
    <dbReference type="NCBI Taxonomy" id="316"/>
    <lineage>
        <taxon>Bacteria</taxon>
        <taxon>Pseudomonadati</taxon>
        <taxon>Pseudomonadota</taxon>
        <taxon>Gammaproteobacteria</taxon>
        <taxon>Pseudomonadales</taxon>
        <taxon>Pseudomonadaceae</taxon>
        <taxon>Stutzerimonas</taxon>
    </lineage>
</organism>
<dbReference type="Proteomes" id="UP000032487">
    <property type="component" value="Unassembled WGS sequence"/>
</dbReference>
<dbReference type="GO" id="GO:0140359">
    <property type="term" value="F:ABC-type transporter activity"/>
    <property type="evidence" value="ECO:0007669"/>
    <property type="project" value="InterPro"/>
</dbReference>
<feature type="transmembrane region" description="Helical" evidence="1">
    <location>
        <begin position="141"/>
        <end position="164"/>
    </location>
</feature>
<reference evidence="2 3" key="1">
    <citation type="submission" date="2015-02" db="EMBL/GenBank/DDBJ databases">
        <title>Draft genome sequence of Pseudomonas stutzeri NT0128 isolated from wheat (Triticum turgidum) rhizosphere.</title>
        <authorList>
            <person name="Tovi N."/>
            <person name="Frenk S."/>
            <person name="Hadar Y."/>
            <person name="Minz D."/>
        </authorList>
    </citation>
    <scope>NUCLEOTIDE SEQUENCE [LARGE SCALE GENOMIC DNA]</scope>
    <source>
        <strain evidence="2 3">NT0128</strain>
    </source>
</reference>
<feature type="transmembrane region" description="Helical" evidence="1">
    <location>
        <begin position="171"/>
        <end position="190"/>
    </location>
</feature>
<name>A0A0D9AG66_STUST</name>
<keyword evidence="1" id="KW-0812">Transmembrane</keyword>
<feature type="transmembrane region" description="Helical" evidence="1">
    <location>
        <begin position="241"/>
        <end position="263"/>
    </location>
</feature>
<dbReference type="OrthoDB" id="8592241at2"/>
<dbReference type="Pfam" id="PF12679">
    <property type="entry name" value="ABC2_membrane_2"/>
    <property type="match status" value="1"/>
</dbReference>
<dbReference type="GO" id="GO:0005886">
    <property type="term" value="C:plasma membrane"/>
    <property type="evidence" value="ECO:0007669"/>
    <property type="project" value="UniProtKB-SubCell"/>
</dbReference>
<keyword evidence="1" id="KW-0472">Membrane</keyword>